<comment type="caution">
    <text evidence="3">The sequence shown here is derived from an EMBL/GenBank/DDBJ whole genome shotgun (WGS) entry which is preliminary data.</text>
</comment>
<dbReference type="InterPro" id="IPR002347">
    <property type="entry name" value="SDR_fam"/>
</dbReference>
<comment type="similarity">
    <text evidence="1">Belongs to the short-chain dehydrogenases/reductases (SDR) family.</text>
</comment>
<keyword evidence="4" id="KW-1185">Reference proteome</keyword>
<dbReference type="EMBL" id="FJUW01000035">
    <property type="protein sequence ID" value="CZT05311.1"/>
    <property type="molecule type" value="Genomic_DNA"/>
</dbReference>
<dbReference type="Proteomes" id="UP000178129">
    <property type="component" value="Unassembled WGS sequence"/>
</dbReference>
<keyword evidence="2" id="KW-0560">Oxidoreductase</keyword>
<evidence type="ECO:0008006" key="5">
    <source>
        <dbReference type="Google" id="ProtNLM"/>
    </source>
</evidence>
<dbReference type="CDD" id="cd05233">
    <property type="entry name" value="SDR_c"/>
    <property type="match status" value="1"/>
</dbReference>
<dbReference type="InParanoid" id="A0A1E1L457"/>
<dbReference type="InterPro" id="IPR036291">
    <property type="entry name" value="NAD(P)-bd_dom_sf"/>
</dbReference>
<dbReference type="STRING" id="914237.A0A1E1L457"/>
<evidence type="ECO:0000313" key="4">
    <source>
        <dbReference type="Proteomes" id="UP000178129"/>
    </source>
</evidence>
<evidence type="ECO:0000313" key="3">
    <source>
        <dbReference type="EMBL" id="CZT05311.1"/>
    </source>
</evidence>
<organism evidence="3 4">
    <name type="scientific">Rhynchosporium graminicola</name>
    <dbReference type="NCBI Taxonomy" id="2792576"/>
    <lineage>
        <taxon>Eukaryota</taxon>
        <taxon>Fungi</taxon>
        <taxon>Dikarya</taxon>
        <taxon>Ascomycota</taxon>
        <taxon>Pezizomycotina</taxon>
        <taxon>Leotiomycetes</taxon>
        <taxon>Helotiales</taxon>
        <taxon>Ploettnerulaceae</taxon>
        <taxon>Rhynchosporium</taxon>
    </lineage>
</organism>
<evidence type="ECO:0000256" key="2">
    <source>
        <dbReference type="ARBA" id="ARBA00023002"/>
    </source>
</evidence>
<dbReference type="Gene3D" id="3.40.50.720">
    <property type="entry name" value="NAD(P)-binding Rossmann-like Domain"/>
    <property type="match status" value="1"/>
</dbReference>
<proteinExistence type="inferred from homology"/>
<sequence length="336" mass="36923">MALNFGSEFLGSLPPIETTLRFEEVVDNRATLSKHRDTYSFIDPFRFKNTLRGKVVLITQAHRGIGRSTALAFALAGASVCCVGPTSESLESLLCEIKERYNTPTLALTANLLIPNAPAQTVQLVEQYRGPVDILINITPASYSRAFEQETDIMKDWWPAMEAGVRVPVDLIHAVLPSMIQRGQGIIISTTMVSAVIQAPYMSAQGTASAALLKFHHQLHSETAKKGIASFPVHPGLVPSHMHDPGNQFQAQPEYIGQEPGFRDRVKAVVTNMEWCSAGLASGTFLALCADPRAKVLSGLYINAERDLEEVIGKVEADWGEGVREERKYILKVDEY</sequence>
<dbReference type="PANTHER" id="PTHR44196:SF1">
    <property type="entry name" value="DEHYDROGENASE_REDUCTASE SDR FAMILY MEMBER 7B"/>
    <property type="match status" value="1"/>
</dbReference>
<gene>
    <name evidence="3" type="ORF">RCO7_08553</name>
</gene>
<protein>
    <recommendedName>
        <fullName evidence="5">NAD(P)-binding protein</fullName>
    </recommendedName>
</protein>
<dbReference type="SUPFAM" id="SSF51735">
    <property type="entry name" value="NAD(P)-binding Rossmann-fold domains"/>
    <property type="match status" value="1"/>
</dbReference>
<evidence type="ECO:0000256" key="1">
    <source>
        <dbReference type="ARBA" id="ARBA00006484"/>
    </source>
</evidence>
<dbReference type="PANTHER" id="PTHR44196">
    <property type="entry name" value="DEHYDROGENASE/REDUCTASE SDR FAMILY MEMBER 7B"/>
    <property type="match status" value="1"/>
</dbReference>
<name>A0A1E1L457_9HELO</name>
<dbReference type="PRINTS" id="PR00081">
    <property type="entry name" value="GDHRDH"/>
</dbReference>
<reference evidence="4" key="1">
    <citation type="submission" date="2016-03" db="EMBL/GenBank/DDBJ databases">
        <authorList>
            <person name="Ploux O."/>
        </authorList>
    </citation>
    <scope>NUCLEOTIDE SEQUENCE [LARGE SCALE GENOMIC DNA]</scope>
    <source>
        <strain evidence="4">UK7</strain>
    </source>
</reference>
<dbReference type="Pfam" id="PF00106">
    <property type="entry name" value="adh_short"/>
    <property type="match status" value="1"/>
</dbReference>
<dbReference type="GO" id="GO:0016020">
    <property type="term" value="C:membrane"/>
    <property type="evidence" value="ECO:0007669"/>
    <property type="project" value="TreeGrafter"/>
</dbReference>
<accession>A0A1E1L457</accession>
<dbReference type="AlphaFoldDB" id="A0A1E1L457"/>
<dbReference type="GO" id="GO:0016491">
    <property type="term" value="F:oxidoreductase activity"/>
    <property type="evidence" value="ECO:0007669"/>
    <property type="project" value="UniProtKB-KW"/>
</dbReference>